<organism evidence="6 7">
    <name type="scientific">Trichostrongylus colubriformis</name>
    <name type="common">Black scour worm</name>
    <dbReference type="NCBI Taxonomy" id="6319"/>
    <lineage>
        <taxon>Eukaryota</taxon>
        <taxon>Metazoa</taxon>
        <taxon>Ecdysozoa</taxon>
        <taxon>Nematoda</taxon>
        <taxon>Chromadorea</taxon>
        <taxon>Rhabditida</taxon>
        <taxon>Rhabditina</taxon>
        <taxon>Rhabditomorpha</taxon>
        <taxon>Strongyloidea</taxon>
        <taxon>Trichostrongylidae</taxon>
        <taxon>Trichostrongylus</taxon>
    </lineage>
</organism>
<evidence type="ECO:0000256" key="2">
    <source>
        <dbReference type="ARBA" id="ARBA00022490"/>
    </source>
</evidence>
<dbReference type="GO" id="GO:0036038">
    <property type="term" value="C:MKS complex"/>
    <property type="evidence" value="ECO:0007669"/>
    <property type="project" value="TreeGrafter"/>
</dbReference>
<dbReference type="EMBL" id="WIXE01000529">
    <property type="protein sequence ID" value="KAK5986508.1"/>
    <property type="molecule type" value="Genomic_DNA"/>
</dbReference>
<evidence type="ECO:0000313" key="7">
    <source>
        <dbReference type="Proteomes" id="UP001331761"/>
    </source>
</evidence>
<comment type="subcellular location">
    <subcellularLocation>
        <location evidence="1">Cytoplasm</location>
        <location evidence="1">Cytoskeleton</location>
        <location evidence="1">Cilium basal body</location>
    </subcellularLocation>
</comment>
<evidence type="ECO:0000256" key="4">
    <source>
        <dbReference type="ARBA" id="ARBA00023212"/>
    </source>
</evidence>
<dbReference type="PANTHER" id="PTHR12968">
    <property type="entry name" value="B9 DOMAIN-CONTAINING"/>
    <property type="match status" value="1"/>
</dbReference>
<evidence type="ECO:0000256" key="3">
    <source>
        <dbReference type="ARBA" id="ARBA00022794"/>
    </source>
</evidence>
<comment type="caution">
    <text evidence="6">The sequence shown here is derived from an EMBL/GenBank/DDBJ whole genome shotgun (WGS) entry which is preliminary data.</text>
</comment>
<keyword evidence="2" id="KW-0963">Cytoplasm</keyword>
<dbReference type="PANTHER" id="PTHR12968:SF4">
    <property type="entry name" value="TECTONIC-LIKE COMPLEX MEMBER MKS1"/>
    <property type="match status" value="1"/>
</dbReference>
<protein>
    <submittedName>
        <fullName evidence="6">Uncharacterized protein</fullName>
    </submittedName>
</protein>
<sequence>MAEYVSMAKAAIIRSLWVLRRRPKICRSNLQAQRPMFLVRKTIVNAVPFNSSRIGFPMVPPIPETQQFELPDEGSTKFVSMMCIEFAEEFDYENVWIEYMTYFPVGVTCTSNNTEGQTSACVMDEDGRFHFAFAIEFDFTAADISSFHMRFRVRSEDFWGRQYLAGYGSLTALLHPGRTDYRVECWRPIKADDPISELREFFIGQAIDINFFNMKEVLYF</sequence>
<dbReference type="InterPro" id="IPR010796">
    <property type="entry name" value="C2_B9-type_dom"/>
</dbReference>
<evidence type="ECO:0000256" key="5">
    <source>
        <dbReference type="ARBA" id="ARBA00023273"/>
    </source>
</evidence>
<keyword evidence="7" id="KW-1185">Reference proteome</keyword>
<evidence type="ECO:0000256" key="1">
    <source>
        <dbReference type="ARBA" id="ARBA00004120"/>
    </source>
</evidence>
<reference evidence="6 7" key="1">
    <citation type="submission" date="2019-10" db="EMBL/GenBank/DDBJ databases">
        <title>Assembly and Annotation for the nematode Trichostrongylus colubriformis.</title>
        <authorList>
            <person name="Martin J."/>
        </authorList>
    </citation>
    <scope>NUCLEOTIDE SEQUENCE [LARGE SCALE GENOMIC DNA]</scope>
    <source>
        <strain evidence="6">G859</strain>
        <tissue evidence="6">Whole worm</tissue>
    </source>
</reference>
<evidence type="ECO:0000313" key="6">
    <source>
        <dbReference type="EMBL" id="KAK5986508.1"/>
    </source>
</evidence>
<dbReference type="Proteomes" id="UP001331761">
    <property type="component" value="Unassembled WGS sequence"/>
</dbReference>
<dbReference type="AlphaFoldDB" id="A0AAN8IWL6"/>
<dbReference type="GO" id="GO:0060271">
    <property type="term" value="P:cilium assembly"/>
    <property type="evidence" value="ECO:0007669"/>
    <property type="project" value="TreeGrafter"/>
</dbReference>
<dbReference type="Pfam" id="PF07162">
    <property type="entry name" value="B9-C2"/>
    <property type="match status" value="1"/>
</dbReference>
<keyword evidence="5" id="KW-0966">Cell projection</keyword>
<gene>
    <name evidence="6" type="ORF">GCK32_008347</name>
</gene>
<name>A0AAN8IWL6_TRICO</name>
<proteinExistence type="predicted"/>
<keyword evidence="4" id="KW-0206">Cytoskeleton</keyword>
<accession>A0AAN8IWL6</accession>
<keyword evidence="3" id="KW-0970">Cilium biogenesis/degradation</keyword>